<dbReference type="EMBL" id="NIDE01000017">
    <property type="protein sequence ID" value="OWK36218.1"/>
    <property type="molecule type" value="Genomic_DNA"/>
</dbReference>
<dbReference type="Proteomes" id="UP000214646">
    <property type="component" value="Unassembled WGS sequence"/>
</dbReference>
<gene>
    <name evidence="2" type="ORF">FRUB_08781</name>
</gene>
<sequence length="228" mass="24649">MAADEVLLLEAAETGRAALRFYGWAEPTLSLGYFQPAASRLDSPRLAGLPWVRRATGGAALVHHHEVTYALALPPGKPWQDGGEPWGCRFHHTIAAALARVGVVMRGVVCGEEKKLHPVLCFLHYTPGDLLAASAKVVGSAQRKHRGALLQHGGILLARSEHAPELAGLRELTGAALEAEEVGKLVAEQFAADTGWRLEPDVWTGDEEIRIASITADKYAATEWNEKR</sequence>
<dbReference type="InterPro" id="IPR045864">
    <property type="entry name" value="aa-tRNA-synth_II/BPL/LPL"/>
</dbReference>
<dbReference type="SUPFAM" id="SSF55681">
    <property type="entry name" value="Class II aaRS and biotin synthetases"/>
    <property type="match status" value="1"/>
</dbReference>
<dbReference type="PANTHER" id="PTHR43679">
    <property type="entry name" value="OCTANOYLTRANSFERASE LIPM-RELATED"/>
    <property type="match status" value="1"/>
</dbReference>
<dbReference type="PROSITE" id="PS51733">
    <property type="entry name" value="BPL_LPL_CATALYTIC"/>
    <property type="match status" value="1"/>
</dbReference>
<evidence type="ECO:0000313" key="3">
    <source>
        <dbReference type="Proteomes" id="UP000214646"/>
    </source>
</evidence>
<organism evidence="2 3">
    <name type="scientific">Fimbriiglobus ruber</name>
    <dbReference type="NCBI Taxonomy" id="1908690"/>
    <lineage>
        <taxon>Bacteria</taxon>
        <taxon>Pseudomonadati</taxon>
        <taxon>Planctomycetota</taxon>
        <taxon>Planctomycetia</taxon>
        <taxon>Gemmatales</taxon>
        <taxon>Gemmataceae</taxon>
        <taxon>Fimbriiglobus</taxon>
    </lineage>
</organism>
<name>A0A225DCG0_9BACT</name>
<evidence type="ECO:0000259" key="1">
    <source>
        <dbReference type="PROSITE" id="PS51733"/>
    </source>
</evidence>
<reference evidence="3" key="1">
    <citation type="submission" date="2017-06" db="EMBL/GenBank/DDBJ databases">
        <title>Genome analysis of Fimbriiglobus ruber SP5, the first member of the order Planctomycetales with confirmed chitinolytic capability.</title>
        <authorList>
            <person name="Ravin N.V."/>
            <person name="Rakitin A.L."/>
            <person name="Ivanova A.A."/>
            <person name="Beletsky A.V."/>
            <person name="Kulichevskaya I.S."/>
            <person name="Mardanov A.V."/>
            <person name="Dedysh S.N."/>
        </authorList>
    </citation>
    <scope>NUCLEOTIDE SEQUENCE [LARGE SCALE GENOMIC DNA]</scope>
    <source>
        <strain evidence="3">SP5</strain>
    </source>
</reference>
<dbReference type="GO" id="GO:0016874">
    <property type="term" value="F:ligase activity"/>
    <property type="evidence" value="ECO:0007669"/>
    <property type="project" value="UniProtKB-KW"/>
</dbReference>
<proteinExistence type="predicted"/>
<comment type="caution">
    <text evidence="2">The sequence shown here is derived from an EMBL/GenBank/DDBJ whole genome shotgun (WGS) entry which is preliminary data.</text>
</comment>
<protein>
    <submittedName>
        <fullName evidence="2">Lipoate-protein ligase A</fullName>
    </submittedName>
</protein>
<dbReference type="PANTHER" id="PTHR43679:SF2">
    <property type="entry name" value="OCTANOYL-[GCVH]:PROTEIN N-OCTANOYLTRANSFERASE"/>
    <property type="match status" value="1"/>
</dbReference>
<dbReference type="Gene3D" id="3.30.930.10">
    <property type="entry name" value="Bira Bifunctional Protein, Domain 2"/>
    <property type="match status" value="1"/>
</dbReference>
<dbReference type="InterPro" id="IPR050664">
    <property type="entry name" value="Octanoyltrans_LipM/LipL"/>
</dbReference>
<keyword evidence="3" id="KW-1185">Reference proteome</keyword>
<feature type="domain" description="BPL/LPL catalytic" evidence="1">
    <location>
        <begin position="13"/>
        <end position="198"/>
    </location>
</feature>
<dbReference type="InterPro" id="IPR004143">
    <property type="entry name" value="BPL_LPL_catalytic"/>
</dbReference>
<dbReference type="AlphaFoldDB" id="A0A225DCG0"/>
<evidence type="ECO:0000313" key="2">
    <source>
        <dbReference type="EMBL" id="OWK36218.1"/>
    </source>
</evidence>
<accession>A0A225DCG0</accession>
<dbReference type="Pfam" id="PF21948">
    <property type="entry name" value="LplA-B_cat"/>
    <property type="match status" value="1"/>
</dbReference>
<keyword evidence="2" id="KW-0436">Ligase</keyword>